<dbReference type="PANTHER" id="PTHR43464">
    <property type="entry name" value="METHYLTRANSFERASE"/>
    <property type="match status" value="1"/>
</dbReference>
<dbReference type="SUPFAM" id="SSF53335">
    <property type="entry name" value="S-adenosyl-L-methionine-dependent methyltransferases"/>
    <property type="match status" value="1"/>
</dbReference>
<gene>
    <name evidence="2" type="ordered locus">Mnod_0322</name>
</gene>
<dbReference type="Pfam" id="PF08241">
    <property type="entry name" value="Methyltransf_11"/>
    <property type="match status" value="1"/>
</dbReference>
<dbReference type="eggNOG" id="COG2226">
    <property type="taxonomic scope" value="Bacteria"/>
</dbReference>
<organism evidence="2 3">
    <name type="scientific">Methylobacterium nodulans (strain LMG 21967 / CNCM I-2342 / ORS 2060)</name>
    <dbReference type="NCBI Taxonomy" id="460265"/>
    <lineage>
        <taxon>Bacteria</taxon>
        <taxon>Pseudomonadati</taxon>
        <taxon>Pseudomonadota</taxon>
        <taxon>Alphaproteobacteria</taxon>
        <taxon>Hyphomicrobiales</taxon>
        <taxon>Methylobacteriaceae</taxon>
        <taxon>Methylobacterium</taxon>
    </lineage>
</organism>
<protein>
    <submittedName>
        <fullName evidence="2">Methyltransferase type 11</fullName>
    </submittedName>
</protein>
<accession>B8IAX3</accession>
<keyword evidence="2" id="KW-0489">Methyltransferase</keyword>
<evidence type="ECO:0000259" key="1">
    <source>
        <dbReference type="Pfam" id="PF08241"/>
    </source>
</evidence>
<dbReference type="AlphaFoldDB" id="B8IAX3"/>
<name>B8IAX3_METNO</name>
<sequence>MDQHYVHGYDGVESLRLHDQASTLEDLLHGDTAYPGGSTILEAGCGVGAQTVALARRNPGVKITCVDVSARSLMTAEAHVAAAGLPRPDFRQADLHALPFSEASFDHVFVCFVLEHLARPARALAELRRVVKPNGTITVIEGDHGSTFFHPDDSDARAVIRCQVDLQRAAGGDALIGRRLFPLLAQSGFDAVRVSPRLVYVDASRPNLAEGFVRKTFTAMIAGIRSPATAANLIDGATFDSGIRALLRTSEADGVFCYTFFKAVGRKA</sequence>
<evidence type="ECO:0000313" key="2">
    <source>
        <dbReference type="EMBL" id="ACL55366.1"/>
    </source>
</evidence>
<dbReference type="Gene3D" id="6.10.140.1580">
    <property type="match status" value="2"/>
</dbReference>
<dbReference type="Gene3D" id="3.40.50.150">
    <property type="entry name" value="Vaccinia Virus protein VP39"/>
    <property type="match status" value="1"/>
</dbReference>
<dbReference type="CDD" id="cd02440">
    <property type="entry name" value="AdoMet_MTases"/>
    <property type="match status" value="1"/>
</dbReference>
<dbReference type="STRING" id="460265.Mnod_0322"/>
<evidence type="ECO:0000313" key="3">
    <source>
        <dbReference type="Proteomes" id="UP000008207"/>
    </source>
</evidence>
<proteinExistence type="predicted"/>
<keyword evidence="3" id="KW-1185">Reference proteome</keyword>
<keyword evidence="2" id="KW-0808">Transferase</keyword>
<dbReference type="OrthoDB" id="9777830at2"/>
<reference evidence="2 3" key="1">
    <citation type="submission" date="2009-01" db="EMBL/GenBank/DDBJ databases">
        <title>Complete sequence of chromosome of Methylobacterium nodulans ORS 2060.</title>
        <authorList>
            <consortium name="US DOE Joint Genome Institute"/>
            <person name="Lucas S."/>
            <person name="Copeland A."/>
            <person name="Lapidus A."/>
            <person name="Glavina del Rio T."/>
            <person name="Dalin E."/>
            <person name="Tice H."/>
            <person name="Bruce D."/>
            <person name="Goodwin L."/>
            <person name="Pitluck S."/>
            <person name="Sims D."/>
            <person name="Brettin T."/>
            <person name="Detter J.C."/>
            <person name="Han C."/>
            <person name="Larimer F."/>
            <person name="Land M."/>
            <person name="Hauser L."/>
            <person name="Kyrpides N."/>
            <person name="Ivanova N."/>
            <person name="Marx C.J."/>
            <person name="Richardson P."/>
        </authorList>
    </citation>
    <scope>NUCLEOTIDE SEQUENCE [LARGE SCALE GENOMIC DNA]</scope>
    <source>
        <strain evidence="3">LMG 21967 / CNCM I-2342 / ORS 2060</strain>
    </source>
</reference>
<dbReference type="HOGENOM" id="CLU_062440_1_0_5"/>
<dbReference type="Proteomes" id="UP000008207">
    <property type="component" value="Chromosome"/>
</dbReference>
<dbReference type="KEGG" id="mno:Mnod_0322"/>
<dbReference type="InterPro" id="IPR013216">
    <property type="entry name" value="Methyltransf_11"/>
</dbReference>
<dbReference type="GO" id="GO:0032259">
    <property type="term" value="P:methylation"/>
    <property type="evidence" value="ECO:0007669"/>
    <property type="project" value="UniProtKB-KW"/>
</dbReference>
<dbReference type="GO" id="GO:0008757">
    <property type="term" value="F:S-adenosylmethionine-dependent methyltransferase activity"/>
    <property type="evidence" value="ECO:0007669"/>
    <property type="project" value="InterPro"/>
</dbReference>
<feature type="domain" description="Methyltransferase type 11" evidence="1">
    <location>
        <begin position="41"/>
        <end position="137"/>
    </location>
</feature>
<dbReference type="EMBL" id="CP001349">
    <property type="protein sequence ID" value="ACL55366.1"/>
    <property type="molecule type" value="Genomic_DNA"/>
</dbReference>
<dbReference type="InterPro" id="IPR029063">
    <property type="entry name" value="SAM-dependent_MTases_sf"/>
</dbReference>